<evidence type="ECO:0000256" key="17">
    <source>
        <dbReference type="ARBA" id="ARBA00023237"/>
    </source>
</evidence>
<evidence type="ECO:0000256" key="16">
    <source>
        <dbReference type="ARBA" id="ARBA00023136"/>
    </source>
</evidence>
<proteinExistence type="inferred from homology"/>
<dbReference type="SUPFAM" id="SSF56931">
    <property type="entry name" value="Outer membrane phospholipase A (OMPLA)"/>
    <property type="match status" value="1"/>
</dbReference>
<keyword evidence="14 20" id="KW-0442">Lipid degradation</keyword>
<comment type="subcellular location">
    <subcellularLocation>
        <location evidence="20">Cell outer membrane</location>
        <topology evidence="20">Multi-pass membrane protein</topology>
    </subcellularLocation>
    <text evidence="20">One of the very few enzymes located there.</text>
</comment>
<accession>A0A5C8LYY8</accession>
<dbReference type="Gene3D" id="2.40.230.10">
    <property type="entry name" value="Phospholipase A1"/>
    <property type="match status" value="1"/>
</dbReference>
<dbReference type="Proteomes" id="UP000321814">
    <property type="component" value="Unassembled WGS sequence"/>
</dbReference>
<comment type="function">
    <text evidence="20">Hydrolysis of phosphatidylcholine with phospholipase A2 (EC 3.1.1.4) and phospholipase A1 (EC 3.1.1.32) activities.</text>
</comment>
<evidence type="ECO:0000256" key="9">
    <source>
        <dbReference type="ARBA" id="ARBA00022692"/>
    </source>
</evidence>
<dbReference type="GO" id="GO:0016042">
    <property type="term" value="P:lipid catabolic process"/>
    <property type="evidence" value="ECO:0007669"/>
    <property type="project" value="UniProtKB-KW"/>
</dbReference>
<evidence type="ECO:0000256" key="3">
    <source>
        <dbReference type="ARBA" id="ARBA00010525"/>
    </source>
</evidence>
<feature type="binding site" description="in dimeric form" evidence="19">
    <location>
        <position position="274"/>
    </location>
    <ligand>
        <name>Ca(2+)</name>
        <dbReference type="ChEBI" id="CHEBI:29108"/>
        <label>1</label>
    </ligand>
</feature>
<dbReference type="EC" id="3.1.1.32" evidence="5 20"/>
<evidence type="ECO:0000256" key="8">
    <source>
        <dbReference type="ARBA" id="ARBA00022452"/>
    </source>
</evidence>
<keyword evidence="22" id="KW-1185">Reference proteome</keyword>
<organism evidence="21 22">
    <name type="scientific">Rheinheimera tangshanensis</name>
    <dbReference type="NCBI Taxonomy" id="400153"/>
    <lineage>
        <taxon>Bacteria</taxon>
        <taxon>Pseudomonadati</taxon>
        <taxon>Pseudomonadota</taxon>
        <taxon>Gammaproteobacteria</taxon>
        <taxon>Chromatiales</taxon>
        <taxon>Chromatiaceae</taxon>
        <taxon>Rheinheimera</taxon>
    </lineage>
</organism>
<dbReference type="GO" id="GO:0046872">
    <property type="term" value="F:metal ion binding"/>
    <property type="evidence" value="ECO:0007669"/>
    <property type="project" value="UniProtKB-KW"/>
</dbReference>
<dbReference type="PANTHER" id="PTHR40457:SF1">
    <property type="entry name" value="PHOSPHOLIPASE A1"/>
    <property type="match status" value="1"/>
</dbReference>
<reference evidence="21 22" key="1">
    <citation type="submission" date="2019-08" db="EMBL/GenBank/DDBJ databases">
        <title>Draft genome analysis of Rheinheimera tangshanensis isolated from the roots of fresh rice plants (Oryza sativa).</title>
        <authorList>
            <person name="Yu Q."/>
            <person name="Qi Y."/>
            <person name="Zhang H."/>
            <person name="Pu J."/>
        </authorList>
    </citation>
    <scope>NUCLEOTIDE SEQUENCE [LARGE SCALE GENOMIC DNA]</scope>
    <source>
        <strain evidence="21 22">JA3-B52</strain>
    </source>
</reference>
<dbReference type="EMBL" id="VRLR01000005">
    <property type="protein sequence ID" value="TXK80869.1"/>
    <property type="molecule type" value="Genomic_DNA"/>
</dbReference>
<comment type="similarity">
    <text evidence="3 20">Belongs to the phospholipase A1 family.</text>
</comment>
<keyword evidence="9" id="KW-0812">Transmembrane</keyword>
<evidence type="ECO:0000256" key="7">
    <source>
        <dbReference type="ARBA" id="ARBA00021726"/>
    </source>
</evidence>
<evidence type="ECO:0000256" key="4">
    <source>
        <dbReference type="ARBA" id="ARBA00011702"/>
    </source>
</evidence>
<keyword evidence="15 20" id="KW-0443">Lipid metabolism</keyword>
<feature type="active site" description="Nucleophile" evidence="18">
    <location>
        <position position="231"/>
    </location>
</feature>
<dbReference type="GO" id="GO:0009279">
    <property type="term" value="C:cell outer membrane"/>
    <property type="evidence" value="ECO:0007669"/>
    <property type="project" value="UniProtKB-SubCell"/>
</dbReference>
<dbReference type="GO" id="GO:0004623">
    <property type="term" value="F:phospholipase A2 activity"/>
    <property type="evidence" value="ECO:0007669"/>
    <property type="project" value="UniProtKB-EC"/>
</dbReference>
<feature type="chain" id="PRO_5023160762" description="Phospholipase A1" evidence="20">
    <location>
        <begin position="26"/>
        <end position="363"/>
    </location>
</feature>
<keyword evidence="13 19" id="KW-0106">Calcium</keyword>
<dbReference type="RefSeq" id="WP_147904307.1">
    <property type="nucleotide sequence ID" value="NZ_BAAAGC010000013.1"/>
</dbReference>
<feature type="active site" description="Proton acceptor" evidence="18">
    <location>
        <position position="229"/>
    </location>
</feature>
<comment type="subunit">
    <text evidence="4 20">Homodimer; dimerization is reversible, and the dimeric form is the active one.</text>
</comment>
<comment type="catalytic activity">
    <reaction evidence="1 20">
        <text>a 1,2-diacyl-sn-glycero-3-phosphocholine + H2O = a 2-acyl-sn-glycero-3-phosphocholine + a fatty acid + H(+)</text>
        <dbReference type="Rhea" id="RHEA:18689"/>
        <dbReference type="ChEBI" id="CHEBI:15377"/>
        <dbReference type="ChEBI" id="CHEBI:15378"/>
        <dbReference type="ChEBI" id="CHEBI:28868"/>
        <dbReference type="ChEBI" id="CHEBI:57643"/>
        <dbReference type="ChEBI" id="CHEBI:57875"/>
        <dbReference type="EC" id="3.1.1.32"/>
    </reaction>
</comment>
<evidence type="ECO:0000256" key="12">
    <source>
        <dbReference type="ARBA" id="ARBA00022801"/>
    </source>
</evidence>
<dbReference type="GO" id="GO:0008970">
    <property type="term" value="F:phospholipase A1 activity"/>
    <property type="evidence" value="ECO:0007669"/>
    <property type="project" value="UniProtKB-EC"/>
</dbReference>
<keyword evidence="17 20" id="KW-0998">Cell outer membrane</keyword>
<evidence type="ECO:0000256" key="11">
    <source>
        <dbReference type="ARBA" id="ARBA00022729"/>
    </source>
</evidence>
<dbReference type="OrthoDB" id="188433at2"/>
<comment type="catalytic activity">
    <reaction evidence="2 20">
        <text>a 1,2-diacyl-sn-glycero-3-phosphocholine + H2O = a 1-acyl-sn-glycero-3-phosphocholine + a fatty acid + H(+)</text>
        <dbReference type="Rhea" id="RHEA:15801"/>
        <dbReference type="ChEBI" id="CHEBI:15377"/>
        <dbReference type="ChEBI" id="CHEBI:15378"/>
        <dbReference type="ChEBI" id="CHEBI:28868"/>
        <dbReference type="ChEBI" id="CHEBI:57643"/>
        <dbReference type="ChEBI" id="CHEBI:58168"/>
        <dbReference type="EC" id="3.1.1.4"/>
    </reaction>
</comment>
<comment type="cofactor">
    <cofactor evidence="20">
        <name>Ca(2+)</name>
        <dbReference type="ChEBI" id="CHEBI:29108"/>
    </cofactor>
    <text evidence="20">Binds 1 Ca(2+) ion per monomer. In the dimeric form the Ca(2+) is bound by different amino acids with binding of each Ca(2+) shared with ligands coming from each monomer. The Ca(2+) ion may have a role in catalysis.</text>
</comment>
<evidence type="ECO:0000256" key="19">
    <source>
        <dbReference type="PIRSR" id="PIRSR603187-2"/>
    </source>
</evidence>
<feature type="binding site" description="in dimeric form" evidence="19">
    <location>
        <position position="189"/>
    </location>
    <ligand>
        <name>Ca(2+)</name>
        <dbReference type="ChEBI" id="CHEBI:29108"/>
        <label>1</label>
    </ligand>
</feature>
<dbReference type="InterPro" id="IPR036541">
    <property type="entry name" value="PLipase_A1_sf"/>
</dbReference>
<keyword evidence="8" id="KW-1134">Transmembrane beta strand</keyword>
<protein>
    <recommendedName>
        <fullName evidence="7 20">Phospholipase A1</fullName>
        <ecNumber evidence="5 20">3.1.1.32</ecNumber>
        <ecNumber evidence="6 20">3.1.1.4</ecNumber>
    </recommendedName>
    <alternativeName>
        <fullName evidence="20">Phosphatidylcholine 1-acylhydrolase</fullName>
    </alternativeName>
</protein>
<name>A0A5C8LYY8_9GAMM</name>
<dbReference type="AlphaFoldDB" id="A0A5C8LYY8"/>
<evidence type="ECO:0000313" key="22">
    <source>
        <dbReference type="Proteomes" id="UP000321814"/>
    </source>
</evidence>
<sequence length="363" mass="40899">MNKTSNLTRLTGVFLLGSVSAAVSAQDVSVCQGTLDNNERLACYDRIFGTTATVLAETATSATAAAEADVEVKPQAAIATDVVAEPVAVATVMQKYWELTPEEKRDRFVFRTYQPNFFLPAHITSNINKAPQSPTRGQAEESENYKQMESKLQISLRAKLMTEFLLPGADLWFAFSQRSMWQLWNNQDSAPFRNTDYQPELIYVVPVAEQWGDLPGDWQVRMLQFGIAHQSNGQAKPLSRSWNKVYGGLAIDKGEFGLNWRYNQRISENGEEDDNPDLIDYIGSHEISASWLPGDATAQLTWRNDFAYLSRGSWQLDLTYPVDSSKIDGLRWHLQLFSGYGETLLDYNFRQNSIGLGVMLFNF</sequence>
<dbReference type="InterPro" id="IPR003187">
    <property type="entry name" value="PLipase_A1"/>
</dbReference>
<evidence type="ECO:0000256" key="15">
    <source>
        <dbReference type="ARBA" id="ARBA00023098"/>
    </source>
</evidence>
<evidence type="ECO:0000313" key="21">
    <source>
        <dbReference type="EMBL" id="TXK80869.1"/>
    </source>
</evidence>
<keyword evidence="11 20" id="KW-0732">Signal</keyword>
<evidence type="ECO:0000256" key="10">
    <source>
        <dbReference type="ARBA" id="ARBA00022723"/>
    </source>
</evidence>
<dbReference type="PRINTS" id="PR01486">
    <property type="entry name" value="PHPHLIPASEA1"/>
</dbReference>
<evidence type="ECO:0000256" key="6">
    <source>
        <dbReference type="ARBA" id="ARBA00013278"/>
    </source>
</evidence>
<dbReference type="PANTHER" id="PTHR40457">
    <property type="entry name" value="PHOSPHOLIPASE A1"/>
    <property type="match status" value="1"/>
</dbReference>
<evidence type="ECO:0000256" key="5">
    <source>
        <dbReference type="ARBA" id="ARBA00013179"/>
    </source>
</evidence>
<dbReference type="Pfam" id="PF02253">
    <property type="entry name" value="PLA1"/>
    <property type="match status" value="1"/>
</dbReference>
<evidence type="ECO:0000256" key="1">
    <source>
        <dbReference type="ARBA" id="ARBA00000111"/>
    </source>
</evidence>
<keyword evidence="10 19" id="KW-0479">Metal-binding</keyword>
<evidence type="ECO:0000256" key="18">
    <source>
        <dbReference type="PIRSR" id="PIRSR603187-1"/>
    </source>
</evidence>
<feature type="binding site" description="in dimeric form" evidence="19">
    <location>
        <position position="239"/>
    </location>
    <ligand>
        <name>Ca(2+)</name>
        <dbReference type="ChEBI" id="CHEBI:29108"/>
        <label>1</label>
    </ligand>
</feature>
<dbReference type="CDD" id="cd00541">
    <property type="entry name" value="OMPLA"/>
    <property type="match status" value="1"/>
</dbReference>
<gene>
    <name evidence="21" type="ORF">FU839_10520</name>
</gene>
<evidence type="ECO:0000256" key="20">
    <source>
        <dbReference type="RuleBase" id="RU366027"/>
    </source>
</evidence>
<feature type="signal peptide" evidence="20">
    <location>
        <begin position="1"/>
        <end position="25"/>
    </location>
</feature>
<evidence type="ECO:0000256" key="2">
    <source>
        <dbReference type="ARBA" id="ARBA00001604"/>
    </source>
</evidence>
<keyword evidence="12 20" id="KW-0378">Hydrolase</keyword>
<dbReference type="EC" id="3.1.1.4" evidence="6 20"/>
<keyword evidence="16" id="KW-0472">Membrane</keyword>
<comment type="caution">
    <text evidence="21">The sequence shown here is derived from an EMBL/GenBank/DDBJ whole genome shotgun (WGS) entry which is preliminary data.</text>
</comment>
<evidence type="ECO:0000256" key="13">
    <source>
        <dbReference type="ARBA" id="ARBA00022837"/>
    </source>
</evidence>
<evidence type="ECO:0000256" key="14">
    <source>
        <dbReference type="ARBA" id="ARBA00022963"/>
    </source>
</evidence>